<proteinExistence type="predicted"/>
<evidence type="ECO:0000313" key="3">
    <source>
        <dbReference type="Proteomes" id="UP000326921"/>
    </source>
</evidence>
<dbReference type="Pfam" id="PF19543">
    <property type="entry name" value="GH123_N"/>
    <property type="match status" value="1"/>
</dbReference>
<dbReference type="Gene3D" id="3.20.20.80">
    <property type="entry name" value="Glycosidases"/>
    <property type="match status" value="1"/>
</dbReference>
<dbReference type="EMBL" id="CP045652">
    <property type="protein sequence ID" value="QGA28304.1"/>
    <property type="molecule type" value="Genomic_DNA"/>
</dbReference>
<dbReference type="Proteomes" id="UP000326921">
    <property type="component" value="Chromosome"/>
</dbReference>
<dbReference type="AlphaFoldDB" id="A0A5Q0QG11"/>
<dbReference type="KEGG" id="sphe:GFH32_17930"/>
<protein>
    <recommendedName>
        <fullName evidence="1">Glycoside hydrolase 123-like N-terminal domain-containing protein</fullName>
    </recommendedName>
</protein>
<organism evidence="2 3">
    <name type="scientific">Sphingobacterium zhuxiongii</name>
    <dbReference type="NCBI Taxonomy" id="2662364"/>
    <lineage>
        <taxon>Bacteria</taxon>
        <taxon>Pseudomonadati</taxon>
        <taxon>Bacteroidota</taxon>
        <taxon>Sphingobacteriia</taxon>
        <taxon>Sphingobacteriales</taxon>
        <taxon>Sphingobacteriaceae</taxon>
        <taxon>Sphingobacterium</taxon>
    </lineage>
</organism>
<name>A0A5Q0QG11_9SPHI</name>
<feature type="domain" description="Glycoside hydrolase 123-like N-terminal" evidence="1">
    <location>
        <begin position="17"/>
        <end position="978"/>
    </location>
</feature>
<evidence type="ECO:0000313" key="2">
    <source>
        <dbReference type="EMBL" id="QGA28304.1"/>
    </source>
</evidence>
<sequence length="978" mass="112210">MKTAYAQQQPFPPQPLRWDPDQLGNQRAVIRVDKDIQLVEANIPWRNRWMTPEQKLIIVDSTTNKQFEPSSYLWINNVSGGITFRPQSGKGIYYIYFLPYELDGRTNYPTASYLKNSSPTPGTEKKTNNSKAKLLRLESVDNFNRNTEMDVIASEKEVDAILKQFNNEDYLVFPETRNNPVKTGEYLPKRWTEKTFNHQLLKDKAERGGYHAFQIAIYPIKSDLKHIIVSSSDLKSQNGQSISSSYFDCLNQAGIAYTGAPLTNTVNATKGKVQSLWCGFNIPENTEPGLYKGTLTIKAENSEPRTVQLELVVDNKNLTNKGYDEPWKMTRLPWLNSTLAHSNTILPPYTAIQLKKDSILSILGREVILSSSGLPKQIRTYFSPEMTEISDAKNDILAKPIHFKFIQQNGKEEEFKNNGYQFTQKEEGLHRWISQLLSPNLQIDLDAQLEFDGFMHYVVKVQALNDIDLSEISLEIPFKKEKAEYLMGLGQKGGYRPSSIDWKWDVAHKNQDGAWIGTVNAGLQFSLRDENYERPLNTNFYLQKPLKLPTSWGNGNKGGINIKEIDNQAIVKGYSGSRHLKKGDVLYYNFNLLITPFHPLQTDAQWSERYYHAYHPVDSVKKSGANVVNIHHANDLNPYINYPFIATKEMKNYIDSAHHAGLKVKIYNTVREVSNRVYELYPLRSLGHEVFSAGPGKGYSWLQEHVGHDYIAAWYVPKYQDAALINSGMNRWHNYYVEGMNWLVDNIGIDGIYLDDVAFDRITMKRIKRVMTKNGHPGLIDLHSANQYNERDGFNNSANLYMEHFPYINRLWFGEYFDYEKNNPDFFLTEVSGIPFGLMGEMLQDGGNPYRGMIYGMTNRLPYQKSGPQGLWKVWDDFGIVGSKMIGYWSPNIPIKTDRADVLTTVFQKDGKTMVSIASWAANDVQFKLKINWEKLGLDPKKVKIKAPYIENFQEAKNFDPQSNILVKKNQGWILIIE</sequence>
<keyword evidence="3" id="KW-1185">Reference proteome</keyword>
<reference evidence="2 3" key="1">
    <citation type="submission" date="2019-10" db="EMBL/GenBank/DDBJ databases">
        <authorList>
            <person name="Dong K."/>
        </authorList>
    </citation>
    <scope>NUCLEOTIDE SEQUENCE [LARGE SCALE GENOMIC DNA]</scope>
    <source>
        <strain evidence="3">dk4302</strain>
    </source>
</reference>
<evidence type="ECO:0000259" key="1">
    <source>
        <dbReference type="Pfam" id="PF19543"/>
    </source>
</evidence>
<gene>
    <name evidence="2" type="ORF">GFH32_17930</name>
</gene>
<accession>A0A5Q0QG11</accession>
<dbReference type="InterPro" id="IPR045711">
    <property type="entry name" value="GH123-like_N"/>
</dbReference>